<sequence length="287" mass="31444">MRTSVLTLVRGRKTHLINLLKSIALQTTPPDELVIAWMQEAPHDDLPDPGCPVCHVMVPGDPLPLAAARNRAAEAASAELLVFLDVDCIAGPGVVGAYQKAAGEQEGLFLGEVFYLPAKAVGDTLDFAALDQAGAPHPAKPPVPSIGVREEPDAGELWGLSFALPRARYLDIGGMDEAFVGYGGEETDFARRLAAAGLPFFWTSGARCYHQHHPISVPPLQHFDHILRNAKLFYARHGRWCMDYWLGQFNERGLIRWSSQSTQIERLREPSAAEIVEAQQGDSRLFS</sequence>
<keyword evidence="6" id="KW-1185">Reference proteome</keyword>
<name>A0A8J3DZK8_9HYPH</name>
<keyword evidence="2" id="KW-0328">Glycosyltransferase</keyword>
<comment type="similarity">
    <text evidence="1">Belongs to the glycosyltransferase 2 family.</text>
</comment>
<evidence type="ECO:0000256" key="2">
    <source>
        <dbReference type="ARBA" id="ARBA00022676"/>
    </source>
</evidence>
<reference evidence="5" key="2">
    <citation type="submission" date="2020-09" db="EMBL/GenBank/DDBJ databases">
        <authorList>
            <person name="Sun Q."/>
            <person name="Kim S."/>
        </authorList>
    </citation>
    <scope>NUCLEOTIDE SEQUENCE</scope>
    <source>
        <strain evidence="5">KCTC 42249</strain>
    </source>
</reference>
<reference evidence="5" key="1">
    <citation type="journal article" date="2014" name="Int. J. Syst. Evol. Microbiol.">
        <title>Complete genome sequence of Corynebacterium casei LMG S-19264T (=DSM 44701T), isolated from a smear-ripened cheese.</title>
        <authorList>
            <consortium name="US DOE Joint Genome Institute (JGI-PGF)"/>
            <person name="Walter F."/>
            <person name="Albersmeier A."/>
            <person name="Kalinowski J."/>
            <person name="Ruckert C."/>
        </authorList>
    </citation>
    <scope>NUCLEOTIDE SEQUENCE</scope>
    <source>
        <strain evidence="5">KCTC 42249</strain>
    </source>
</reference>
<dbReference type="Gene3D" id="3.90.550.10">
    <property type="entry name" value="Spore Coat Polysaccharide Biosynthesis Protein SpsA, Chain A"/>
    <property type="match status" value="1"/>
</dbReference>
<feature type="domain" description="Galactosyltransferase C-terminal" evidence="4">
    <location>
        <begin position="156"/>
        <end position="213"/>
    </location>
</feature>
<gene>
    <name evidence="5" type="ORF">GCM10016234_27990</name>
</gene>
<dbReference type="GO" id="GO:0016757">
    <property type="term" value="F:glycosyltransferase activity"/>
    <property type="evidence" value="ECO:0007669"/>
    <property type="project" value="UniProtKB-KW"/>
</dbReference>
<organism evidence="5 6">
    <name type="scientific">Tianweitania populi</name>
    <dbReference type="NCBI Taxonomy" id="1607949"/>
    <lineage>
        <taxon>Bacteria</taxon>
        <taxon>Pseudomonadati</taxon>
        <taxon>Pseudomonadota</taxon>
        <taxon>Alphaproteobacteria</taxon>
        <taxon>Hyphomicrobiales</taxon>
        <taxon>Phyllobacteriaceae</taxon>
        <taxon>Tianweitania</taxon>
    </lineage>
</organism>
<evidence type="ECO:0000313" key="6">
    <source>
        <dbReference type="Proteomes" id="UP000630142"/>
    </source>
</evidence>
<evidence type="ECO:0000259" key="4">
    <source>
        <dbReference type="Pfam" id="PF02709"/>
    </source>
</evidence>
<dbReference type="RefSeq" id="WP_189504822.1">
    <property type="nucleotide sequence ID" value="NZ_BMZQ01000002.1"/>
</dbReference>
<dbReference type="Proteomes" id="UP000630142">
    <property type="component" value="Unassembled WGS sequence"/>
</dbReference>
<dbReference type="InterPro" id="IPR027791">
    <property type="entry name" value="Galactosyl_T_C"/>
</dbReference>
<dbReference type="EMBL" id="BMZQ01000002">
    <property type="protein sequence ID" value="GHD18077.1"/>
    <property type="molecule type" value="Genomic_DNA"/>
</dbReference>
<protein>
    <submittedName>
        <fullName evidence="5">Glycosyl transferase family A</fullName>
    </submittedName>
</protein>
<comment type="caution">
    <text evidence="5">The sequence shown here is derived from an EMBL/GenBank/DDBJ whole genome shotgun (WGS) entry which is preliminary data.</text>
</comment>
<keyword evidence="3 5" id="KW-0808">Transferase</keyword>
<dbReference type="AlphaFoldDB" id="A0A8J3DZK8"/>
<dbReference type="PANTHER" id="PTHR43179:SF12">
    <property type="entry name" value="GALACTOFURANOSYLTRANSFERASE GLFT2"/>
    <property type="match status" value="1"/>
</dbReference>
<dbReference type="Pfam" id="PF02709">
    <property type="entry name" value="Glyco_transf_7C"/>
    <property type="match status" value="1"/>
</dbReference>
<evidence type="ECO:0000256" key="3">
    <source>
        <dbReference type="ARBA" id="ARBA00022679"/>
    </source>
</evidence>
<proteinExistence type="inferred from homology"/>
<dbReference type="InterPro" id="IPR029044">
    <property type="entry name" value="Nucleotide-diphossugar_trans"/>
</dbReference>
<accession>A0A8J3DZK8</accession>
<evidence type="ECO:0000313" key="5">
    <source>
        <dbReference type="EMBL" id="GHD18077.1"/>
    </source>
</evidence>
<dbReference type="SUPFAM" id="SSF53448">
    <property type="entry name" value="Nucleotide-diphospho-sugar transferases"/>
    <property type="match status" value="1"/>
</dbReference>
<evidence type="ECO:0000256" key="1">
    <source>
        <dbReference type="ARBA" id="ARBA00006739"/>
    </source>
</evidence>
<dbReference type="PANTHER" id="PTHR43179">
    <property type="entry name" value="RHAMNOSYLTRANSFERASE WBBL"/>
    <property type="match status" value="1"/>
</dbReference>